<name>A0A512D0B6_9MICO</name>
<gene>
    <name evidence="2" type="ORF">TAE01_17160</name>
</gene>
<protein>
    <submittedName>
        <fullName evidence="2">Uncharacterized protein</fullName>
    </submittedName>
</protein>
<feature type="region of interest" description="Disordered" evidence="1">
    <location>
        <begin position="1"/>
        <end position="94"/>
    </location>
</feature>
<dbReference type="EMBL" id="BJYX01000007">
    <property type="protein sequence ID" value="GEO29906.1"/>
    <property type="molecule type" value="Genomic_DNA"/>
</dbReference>
<sequence>MDGRRAGAGARNRRFTGDSLPARRRAGPCTRRNGPDVSAAGDLGDFRGARVGALSVSGGTEVGRDGRSHVPSDARPTDPAMHADRRSVKTSTAVHRPAIKALTCDDASS</sequence>
<keyword evidence="3" id="KW-1185">Reference proteome</keyword>
<dbReference type="AlphaFoldDB" id="A0A512D0B6"/>
<reference evidence="2 3" key="1">
    <citation type="submission" date="2019-07" db="EMBL/GenBank/DDBJ databases">
        <title>Whole genome shotgun sequence of Terrabacter aerolatus NBRC 106305.</title>
        <authorList>
            <person name="Hosoyama A."/>
            <person name="Uohara A."/>
            <person name="Ohji S."/>
            <person name="Ichikawa N."/>
        </authorList>
    </citation>
    <scope>NUCLEOTIDE SEQUENCE [LARGE SCALE GENOMIC DNA]</scope>
    <source>
        <strain evidence="2 3">NBRC 106305</strain>
    </source>
</reference>
<comment type="caution">
    <text evidence="2">The sequence shown here is derived from an EMBL/GenBank/DDBJ whole genome shotgun (WGS) entry which is preliminary data.</text>
</comment>
<feature type="compositionally biased region" description="Basic and acidic residues" evidence="1">
    <location>
        <begin position="62"/>
        <end position="87"/>
    </location>
</feature>
<organism evidence="2 3">
    <name type="scientific">Terrabacter aerolatus</name>
    <dbReference type="NCBI Taxonomy" id="422442"/>
    <lineage>
        <taxon>Bacteria</taxon>
        <taxon>Bacillati</taxon>
        <taxon>Actinomycetota</taxon>
        <taxon>Actinomycetes</taxon>
        <taxon>Micrococcales</taxon>
        <taxon>Intrasporangiaceae</taxon>
        <taxon>Terrabacter</taxon>
    </lineage>
</organism>
<evidence type="ECO:0000313" key="3">
    <source>
        <dbReference type="Proteomes" id="UP000321534"/>
    </source>
</evidence>
<accession>A0A512D0B6</accession>
<proteinExistence type="predicted"/>
<evidence type="ECO:0000256" key="1">
    <source>
        <dbReference type="SAM" id="MobiDB-lite"/>
    </source>
</evidence>
<dbReference type="Proteomes" id="UP000321534">
    <property type="component" value="Unassembled WGS sequence"/>
</dbReference>
<evidence type="ECO:0000313" key="2">
    <source>
        <dbReference type="EMBL" id="GEO29906.1"/>
    </source>
</evidence>